<evidence type="ECO:0000313" key="3">
    <source>
        <dbReference type="EMBL" id="GAA3700996.1"/>
    </source>
</evidence>
<dbReference type="SUPFAM" id="SSF51735">
    <property type="entry name" value="NAD(P)-binding Rossmann-fold domains"/>
    <property type="match status" value="1"/>
</dbReference>
<comment type="similarity">
    <text evidence="1">Belongs to the short-chain dehydrogenases/reductases (SDR) family.</text>
</comment>
<dbReference type="CDD" id="cd05233">
    <property type="entry name" value="SDR_c"/>
    <property type="match status" value="1"/>
</dbReference>
<dbReference type="Gene3D" id="3.40.50.720">
    <property type="entry name" value="NAD(P)-binding Rossmann-like Domain"/>
    <property type="match status" value="1"/>
</dbReference>
<dbReference type="Pfam" id="PF13561">
    <property type="entry name" value="adh_short_C2"/>
    <property type="match status" value="1"/>
</dbReference>
<proteinExistence type="inferred from homology"/>
<protein>
    <submittedName>
        <fullName evidence="3">SDR family oxidoreductase</fullName>
    </submittedName>
</protein>
<dbReference type="PANTHER" id="PTHR24321">
    <property type="entry name" value="DEHYDROGENASES, SHORT CHAIN"/>
    <property type="match status" value="1"/>
</dbReference>
<dbReference type="RefSeq" id="WP_344890176.1">
    <property type="nucleotide sequence ID" value="NZ_BAAAZP010000163.1"/>
</dbReference>
<dbReference type="InterPro" id="IPR002347">
    <property type="entry name" value="SDR_fam"/>
</dbReference>
<dbReference type="PRINTS" id="PR00081">
    <property type="entry name" value="GDHRDH"/>
</dbReference>
<keyword evidence="4" id="KW-1185">Reference proteome</keyword>
<dbReference type="InterPro" id="IPR020904">
    <property type="entry name" value="Sc_DH/Rdtase_CS"/>
</dbReference>
<evidence type="ECO:0000256" key="1">
    <source>
        <dbReference type="ARBA" id="ARBA00006484"/>
    </source>
</evidence>
<evidence type="ECO:0000256" key="2">
    <source>
        <dbReference type="ARBA" id="ARBA00023002"/>
    </source>
</evidence>
<dbReference type="Proteomes" id="UP001500902">
    <property type="component" value="Unassembled WGS sequence"/>
</dbReference>
<reference evidence="4" key="1">
    <citation type="journal article" date="2019" name="Int. J. Syst. Evol. Microbiol.">
        <title>The Global Catalogue of Microorganisms (GCM) 10K type strain sequencing project: providing services to taxonomists for standard genome sequencing and annotation.</title>
        <authorList>
            <consortium name="The Broad Institute Genomics Platform"/>
            <consortium name="The Broad Institute Genome Sequencing Center for Infectious Disease"/>
            <person name="Wu L."/>
            <person name="Ma J."/>
        </authorList>
    </citation>
    <scope>NUCLEOTIDE SEQUENCE [LARGE SCALE GENOMIC DNA]</scope>
    <source>
        <strain evidence="4">JCM 16904</strain>
    </source>
</reference>
<sequence>MRTPDIAVVTGAASGVGSATVAALRASGVGVVTVDLVPAEAGDRVVVGDVAAPATWAAVLEASRELGGAPTKLVLNAAKLVVGTVLEVSEEDLRSVFEVNVLGAYQALHACLPVMIENGGGSVVTVASIDALVAEQGLAAYCASKGALLQLTRCVAVDHGRQGIRANCVCPTAIDTPFFRQHVDAAPDPAAFLAEKSGRHPSGRILQSEEVANTICFLLSDASSGMNGAAVTVDGGLLASFDFQA</sequence>
<comment type="caution">
    <text evidence="3">The sequence shown here is derived from an EMBL/GenBank/DDBJ whole genome shotgun (WGS) entry which is preliminary data.</text>
</comment>
<organism evidence="3 4">
    <name type="scientific">Nonomuraea antimicrobica</name>
    <dbReference type="NCBI Taxonomy" id="561173"/>
    <lineage>
        <taxon>Bacteria</taxon>
        <taxon>Bacillati</taxon>
        <taxon>Actinomycetota</taxon>
        <taxon>Actinomycetes</taxon>
        <taxon>Streptosporangiales</taxon>
        <taxon>Streptosporangiaceae</taxon>
        <taxon>Nonomuraea</taxon>
    </lineage>
</organism>
<dbReference type="InterPro" id="IPR036291">
    <property type="entry name" value="NAD(P)-bd_dom_sf"/>
</dbReference>
<dbReference type="PROSITE" id="PS00061">
    <property type="entry name" value="ADH_SHORT"/>
    <property type="match status" value="1"/>
</dbReference>
<accession>A0ABP7D5G9</accession>
<dbReference type="PANTHER" id="PTHR24321:SF8">
    <property type="entry name" value="ESTRADIOL 17-BETA-DEHYDROGENASE 8-RELATED"/>
    <property type="match status" value="1"/>
</dbReference>
<dbReference type="EMBL" id="BAAAZP010000163">
    <property type="protein sequence ID" value="GAA3700996.1"/>
    <property type="molecule type" value="Genomic_DNA"/>
</dbReference>
<name>A0ABP7D5G9_9ACTN</name>
<evidence type="ECO:0000313" key="4">
    <source>
        <dbReference type="Proteomes" id="UP001500902"/>
    </source>
</evidence>
<gene>
    <name evidence="3" type="ORF">GCM10022224_078570</name>
</gene>
<keyword evidence="2" id="KW-0560">Oxidoreductase</keyword>